<dbReference type="InterPro" id="IPR012382">
    <property type="entry name" value="CobI/CbiL"/>
</dbReference>
<reference evidence="9 10" key="1">
    <citation type="submission" date="2017-06" db="EMBL/GenBank/DDBJ databases">
        <authorList>
            <person name="Kim H.J."/>
            <person name="Triplett B.A."/>
        </authorList>
    </citation>
    <scope>NUCLEOTIDE SEQUENCE [LARGE SCALE GENOMIC DNA]</scope>
    <source>
        <strain evidence="9 10">DSM 13116</strain>
    </source>
</reference>
<evidence type="ECO:0000256" key="6">
    <source>
        <dbReference type="ARBA" id="ARBA00022691"/>
    </source>
</evidence>
<dbReference type="AlphaFoldDB" id="A0A239BFA6"/>
<evidence type="ECO:0000313" key="9">
    <source>
        <dbReference type="EMBL" id="SNS06757.1"/>
    </source>
</evidence>
<dbReference type="SUPFAM" id="SSF53790">
    <property type="entry name" value="Tetrapyrrole methylase"/>
    <property type="match status" value="1"/>
</dbReference>
<dbReference type="UniPathway" id="UPA00148"/>
<dbReference type="GO" id="GO:0009236">
    <property type="term" value="P:cobalamin biosynthetic process"/>
    <property type="evidence" value="ECO:0007669"/>
    <property type="project" value="UniProtKB-UniRule"/>
</dbReference>
<keyword evidence="4 9" id="KW-0489">Methyltransferase</keyword>
<evidence type="ECO:0000313" key="10">
    <source>
        <dbReference type="Proteomes" id="UP000198324"/>
    </source>
</evidence>
<sequence>MTRYGTLHGIGVGPGDPDLITLKAVKILQNVDVVLAAASTKNEASLALSIARPHLRQGAQILRLDFPMTRDQAVLDQAWRDNARAVADILAQGKSAAFLTLGDPLTYSTFGYLLRTLNGLLAEIPVQVTPGITSYQAAAAHTGRVLVESGESLAVVSGVAGEAELERVLSSAQAAVILKAYKNMPVIRRVLARLGLSDAAVFVTRLGLEDEAVFHGLDAVPDRPSYFSLILVRRG</sequence>
<keyword evidence="6" id="KW-0949">S-adenosyl-L-methionine</keyword>
<evidence type="ECO:0000256" key="3">
    <source>
        <dbReference type="ARBA" id="ARBA00022573"/>
    </source>
</evidence>
<dbReference type="InterPro" id="IPR000878">
    <property type="entry name" value="4pyrrol_Mease"/>
</dbReference>
<organism evidence="9 10">
    <name type="scientific">Humidesulfovibrio mexicanus</name>
    <dbReference type="NCBI Taxonomy" id="147047"/>
    <lineage>
        <taxon>Bacteria</taxon>
        <taxon>Pseudomonadati</taxon>
        <taxon>Thermodesulfobacteriota</taxon>
        <taxon>Desulfovibrionia</taxon>
        <taxon>Desulfovibrionales</taxon>
        <taxon>Desulfovibrionaceae</taxon>
        <taxon>Humidesulfovibrio</taxon>
    </lineage>
</organism>
<name>A0A239BFA6_9BACT</name>
<evidence type="ECO:0000256" key="5">
    <source>
        <dbReference type="ARBA" id="ARBA00022679"/>
    </source>
</evidence>
<dbReference type="PANTHER" id="PTHR43467:SF2">
    <property type="entry name" value="COBALT-PRECORRIN-2 C(20)-METHYLTRANSFERASE"/>
    <property type="match status" value="1"/>
</dbReference>
<comment type="pathway">
    <text evidence="1">Cofactor biosynthesis; adenosylcobalamin biosynthesis.</text>
</comment>
<dbReference type="Proteomes" id="UP000198324">
    <property type="component" value="Unassembled WGS sequence"/>
</dbReference>
<dbReference type="Pfam" id="PF00590">
    <property type="entry name" value="TP_methylase"/>
    <property type="match status" value="1"/>
</dbReference>
<evidence type="ECO:0000256" key="7">
    <source>
        <dbReference type="PIRNR" id="PIRNR036427"/>
    </source>
</evidence>
<gene>
    <name evidence="9" type="ORF">SAMN04488503_2546</name>
</gene>
<evidence type="ECO:0000256" key="1">
    <source>
        <dbReference type="ARBA" id="ARBA00004953"/>
    </source>
</evidence>
<evidence type="ECO:0000256" key="2">
    <source>
        <dbReference type="ARBA" id="ARBA00005879"/>
    </source>
</evidence>
<accession>A0A239BFA6</accession>
<dbReference type="OrthoDB" id="9804789at2"/>
<feature type="domain" description="Tetrapyrrole methylase" evidence="8">
    <location>
        <begin position="6"/>
        <end position="216"/>
    </location>
</feature>
<evidence type="ECO:0000259" key="8">
    <source>
        <dbReference type="Pfam" id="PF00590"/>
    </source>
</evidence>
<protein>
    <submittedName>
        <fullName evidence="9">Precorrin-2 C20-methyltransferase /cobalt-factor II C20-methyltransferase</fullName>
    </submittedName>
</protein>
<dbReference type="InterPro" id="IPR006364">
    <property type="entry name" value="CobI/CbiL/CobIJ_dom"/>
</dbReference>
<dbReference type="RefSeq" id="WP_089274757.1">
    <property type="nucleotide sequence ID" value="NZ_FZOC01000005.1"/>
</dbReference>
<dbReference type="NCBIfam" id="TIGR01467">
    <property type="entry name" value="cobI_cbiL"/>
    <property type="match status" value="1"/>
</dbReference>
<dbReference type="CDD" id="cd11645">
    <property type="entry name" value="Precorrin_2_C20_MT"/>
    <property type="match status" value="1"/>
</dbReference>
<dbReference type="InterPro" id="IPR035996">
    <property type="entry name" value="4pyrrol_Methylase_sf"/>
</dbReference>
<dbReference type="PANTHER" id="PTHR43467">
    <property type="entry name" value="COBALT-PRECORRIN-2 C(20)-METHYLTRANSFERASE"/>
    <property type="match status" value="1"/>
</dbReference>
<evidence type="ECO:0000256" key="4">
    <source>
        <dbReference type="ARBA" id="ARBA00022603"/>
    </source>
</evidence>
<keyword evidence="3" id="KW-0169">Cobalamin biosynthesis</keyword>
<keyword evidence="5 9" id="KW-0808">Transferase</keyword>
<dbReference type="InterPro" id="IPR014777">
    <property type="entry name" value="4pyrrole_Mease_sub1"/>
</dbReference>
<dbReference type="GO" id="GO:0030788">
    <property type="term" value="F:precorrin-2 C20-methyltransferase activity"/>
    <property type="evidence" value="ECO:0007669"/>
    <property type="project" value="InterPro"/>
</dbReference>
<dbReference type="PIRSF" id="PIRSF036427">
    <property type="entry name" value="Precrrn-2_mtase"/>
    <property type="match status" value="1"/>
</dbReference>
<keyword evidence="10" id="KW-1185">Reference proteome</keyword>
<dbReference type="Gene3D" id="3.40.1010.10">
    <property type="entry name" value="Cobalt-precorrin-4 Transmethylase, Domain 1"/>
    <property type="match status" value="1"/>
</dbReference>
<comment type="similarity">
    <text evidence="2 7">Belongs to the precorrin methyltransferase family.</text>
</comment>
<dbReference type="EMBL" id="FZOC01000005">
    <property type="protein sequence ID" value="SNS06757.1"/>
    <property type="molecule type" value="Genomic_DNA"/>
</dbReference>
<dbReference type="GO" id="GO:0032259">
    <property type="term" value="P:methylation"/>
    <property type="evidence" value="ECO:0007669"/>
    <property type="project" value="UniProtKB-KW"/>
</dbReference>
<proteinExistence type="inferred from homology"/>
<dbReference type="InterPro" id="IPR014776">
    <property type="entry name" value="4pyrrole_Mease_sub2"/>
</dbReference>
<dbReference type="Gene3D" id="3.30.950.10">
    <property type="entry name" value="Methyltransferase, Cobalt-precorrin-4 Transmethylase, Domain 2"/>
    <property type="match status" value="1"/>
</dbReference>